<evidence type="ECO:0000256" key="1">
    <source>
        <dbReference type="SAM" id="Phobius"/>
    </source>
</evidence>
<reference evidence="2" key="1">
    <citation type="submission" date="2014-11" db="EMBL/GenBank/DDBJ databases">
        <authorList>
            <person name="Amaro Gonzalez C."/>
        </authorList>
    </citation>
    <scope>NUCLEOTIDE SEQUENCE</scope>
</reference>
<keyword evidence="1" id="KW-1133">Transmembrane helix</keyword>
<accession>A0A0E9TYG8</accession>
<organism evidence="2">
    <name type="scientific">Anguilla anguilla</name>
    <name type="common">European freshwater eel</name>
    <name type="synonym">Muraena anguilla</name>
    <dbReference type="NCBI Taxonomy" id="7936"/>
    <lineage>
        <taxon>Eukaryota</taxon>
        <taxon>Metazoa</taxon>
        <taxon>Chordata</taxon>
        <taxon>Craniata</taxon>
        <taxon>Vertebrata</taxon>
        <taxon>Euteleostomi</taxon>
        <taxon>Actinopterygii</taxon>
        <taxon>Neopterygii</taxon>
        <taxon>Teleostei</taxon>
        <taxon>Anguilliformes</taxon>
        <taxon>Anguillidae</taxon>
        <taxon>Anguilla</taxon>
    </lineage>
</organism>
<proteinExistence type="predicted"/>
<keyword evidence="1" id="KW-0472">Membrane</keyword>
<evidence type="ECO:0000313" key="2">
    <source>
        <dbReference type="EMBL" id="JAH58512.1"/>
    </source>
</evidence>
<keyword evidence="1" id="KW-0812">Transmembrane</keyword>
<name>A0A0E9TYG8_ANGAN</name>
<protein>
    <submittedName>
        <fullName evidence="2">Uncharacterized protein</fullName>
    </submittedName>
</protein>
<dbReference type="EMBL" id="GBXM01050065">
    <property type="protein sequence ID" value="JAH58512.1"/>
    <property type="molecule type" value="Transcribed_RNA"/>
</dbReference>
<dbReference type="AlphaFoldDB" id="A0A0E9TYG8"/>
<reference evidence="2" key="2">
    <citation type="journal article" date="2015" name="Fish Shellfish Immunol.">
        <title>Early steps in the European eel (Anguilla anguilla)-Vibrio vulnificus interaction in the gills: Role of the RtxA13 toxin.</title>
        <authorList>
            <person name="Callol A."/>
            <person name="Pajuelo D."/>
            <person name="Ebbesson L."/>
            <person name="Teles M."/>
            <person name="MacKenzie S."/>
            <person name="Amaro C."/>
        </authorList>
    </citation>
    <scope>NUCLEOTIDE SEQUENCE</scope>
</reference>
<sequence length="56" mass="6399">MSHLDHSYSVWCSSVVSVFVLAGIKNTESYCFDTMCTSVDVRGWQGAMFFPIFRVR</sequence>
<feature type="transmembrane region" description="Helical" evidence="1">
    <location>
        <begin position="6"/>
        <end position="24"/>
    </location>
</feature>